<dbReference type="AlphaFoldDB" id="A0A0H3XI50"/>
<comment type="subcellular location">
    <subcellularLocation>
        <location evidence="5 6">Cytoplasm</location>
    </subcellularLocation>
</comment>
<gene>
    <name evidence="5 9" type="primary">xseA</name>
    <name evidence="9" type="ORF">SERIO_v1c05480</name>
</gene>
<dbReference type="InterPro" id="IPR025824">
    <property type="entry name" value="OB-fold_nuc-bd_dom"/>
</dbReference>
<evidence type="ECO:0000259" key="8">
    <source>
        <dbReference type="Pfam" id="PF13742"/>
    </source>
</evidence>
<keyword evidence="10" id="KW-1185">Reference proteome</keyword>
<keyword evidence="2 5" id="KW-0540">Nuclease</keyword>
<evidence type="ECO:0000256" key="1">
    <source>
        <dbReference type="ARBA" id="ARBA00022490"/>
    </source>
</evidence>
<dbReference type="RefSeq" id="WP_047791360.1">
    <property type="nucleotide sequence ID" value="NZ_CP011856.1"/>
</dbReference>
<comment type="subunit">
    <text evidence="5">Heterooligomer composed of large and small subunits.</text>
</comment>
<feature type="domain" description="Exonuclease VII large subunit C-terminal" evidence="7">
    <location>
        <begin position="124"/>
        <end position="415"/>
    </location>
</feature>
<name>A0A0H3XI50_9MOLU</name>
<evidence type="ECO:0000313" key="9">
    <source>
        <dbReference type="EMBL" id="AKM54120.1"/>
    </source>
</evidence>
<evidence type="ECO:0000256" key="5">
    <source>
        <dbReference type="HAMAP-Rule" id="MF_00378"/>
    </source>
</evidence>
<dbReference type="EMBL" id="CP011856">
    <property type="protein sequence ID" value="AKM54120.1"/>
    <property type="molecule type" value="Genomic_DNA"/>
</dbReference>
<reference evidence="9 10" key="1">
    <citation type="journal article" date="2015" name="Genome Biol. Evol.">
        <title>Found and Lost: The Fates of Horizontally Acquired Genes in Arthropod-Symbiotic Spiroplasma.</title>
        <authorList>
            <person name="Lo W.S."/>
            <person name="Gasparich G.E."/>
            <person name="Kuo C.H."/>
        </authorList>
    </citation>
    <scope>NUCLEOTIDE SEQUENCE [LARGE SCALE GENOMIC DNA]</scope>
    <source>
        <strain evidence="10">TDA-040725-5</strain>
    </source>
</reference>
<comment type="similarity">
    <text evidence="5 6">Belongs to the XseA family.</text>
</comment>
<organism evidence="9 10">
    <name type="scientific">Spiroplasma eriocheiris</name>
    <dbReference type="NCBI Taxonomy" id="315358"/>
    <lineage>
        <taxon>Bacteria</taxon>
        <taxon>Bacillati</taxon>
        <taxon>Mycoplasmatota</taxon>
        <taxon>Mollicutes</taxon>
        <taxon>Entomoplasmatales</taxon>
        <taxon>Spiroplasmataceae</taxon>
        <taxon>Spiroplasma</taxon>
    </lineage>
</organism>
<dbReference type="Proteomes" id="UP000035661">
    <property type="component" value="Chromosome"/>
</dbReference>
<comment type="catalytic activity">
    <reaction evidence="5 6">
        <text>Exonucleolytic cleavage in either 5'- to 3'- or 3'- to 5'-direction to yield nucleoside 5'-phosphates.</text>
        <dbReference type="EC" id="3.1.11.6"/>
    </reaction>
</comment>
<dbReference type="STRING" id="315358.SERIO_v1c05480"/>
<dbReference type="GO" id="GO:0006308">
    <property type="term" value="P:DNA catabolic process"/>
    <property type="evidence" value="ECO:0007669"/>
    <property type="project" value="UniProtKB-UniRule"/>
</dbReference>
<protein>
    <recommendedName>
        <fullName evidence="5">Exodeoxyribonuclease 7 large subunit</fullName>
        <ecNumber evidence="5">3.1.11.6</ecNumber>
    </recommendedName>
    <alternativeName>
        <fullName evidence="5">Exodeoxyribonuclease VII large subunit</fullName>
        <shortName evidence="5">Exonuclease VII large subunit</shortName>
    </alternativeName>
</protein>
<dbReference type="KEGG" id="seri:SERIO_v1c05480"/>
<sequence length="426" mass="48460">MGSNIFKVSEINTYIKSIIEQDHNLVNISVQGEISNITNHSSGHIYFTIKDEKSQLRAIMFSFNAKNLKFKLKEGLKIIAVGTVKLYEPQGTYSLQVVNISLDGIGDLFLQYEQLKQTLEQKGWFAQAIKKPIPKFPRNIGVITAPTGAAIRDIITTIHRRFPQTNIYLFPCLVQGKEAKYDIKAKIIAAQNFTVPLDTLIVGRGGGSIEDLWAFNEFEVAQAIYQCPIPIISSVGHEIDFTIADFVADLRAPTPTAAAELATPDQKELLTYLHQQYKTLITLIKNKVDNYQVTLNNLKNNYWLTTPQALYEKRFHNYQVLRHKFNQITDNFINYNLNQVSYYHQKLLTIIQNYLLTLTHHKNNLIAKLDLLSPLKTLTRGYSVTYDSKQQILLSTSQVKNGDKIITRLSDGLVYSQVTNIKEEGK</sequence>
<keyword evidence="1 5" id="KW-0963">Cytoplasm</keyword>
<dbReference type="GO" id="GO:0009318">
    <property type="term" value="C:exodeoxyribonuclease VII complex"/>
    <property type="evidence" value="ECO:0007669"/>
    <property type="project" value="UniProtKB-UniRule"/>
</dbReference>
<evidence type="ECO:0000256" key="3">
    <source>
        <dbReference type="ARBA" id="ARBA00022801"/>
    </source>
</evidence>
<feature type="domain" description="OB-fold nucleic acid binding" evidence="8">
    <location>
        <begin position="6"/>
        <end position="100"/>
    </location>
</feature>
<dbReference type="NCBIfam" id="TIGR00237">
    <property type="entry name" value="xseA"/>
    <property type="match status" value="1"/>
</dbReference>
<accession>A0A0H3XI50</accession>
<dbReference type="Pfam" id="PF02601">
    <property type="entry name" value="Exonuc_VII_L"/>
    <property type="match status" value="1"/>
</dbReference>
<reference evidence="10" key="2">
    <citation type="submission" date="2015-06" db="EMBL/GenBank/DDBJ databases">
        <title>Complete genome sequence of Spiroplasma eriocheiris TDA-040725-5 (DSM 21848).</title>
        <authorList>
            <person name="Lo W.-S."/>
            <person name="Kuo C.-H."/>
        </authorList>
    </citation>
    <scope>NUCLEOTIDE SEQUENCE [LARGE SCALE GENOMIC DNA]</scope>
    <source>
        <strain evidence="10">TDA-040725-5</strain>
    </source>
</reference>
<dbReference type="PANTHER" id="PTHR30008">
    <property type="entry name" value="EXODEOXYRIBONUCLEASE 7 LARGE SUBUNIT"/>
    <property type="match status" value="1"/>
</dbReference>
<dbReference type="PATRIC" id="fig|743698.3.peg.547"/>
<dbReference type="GO" id="GO:0008855">
    <property type="term" value="F:exodeoxyribonuclease VII activity"/>
    <property type="evidence" value="ECO:0007669"/>
    <property type="project" value="UniProtKB-UniRule"/>
</dbReference>
<evidence type="ECO:0000256" key="2">
    <source>
        <dbReference type="ARBA" id="ARBA00022722"/>
    </source>
</evidence>
<dbReference type="InterPro" id="IPR020579">
    <property type="entry name" value="Exonuc_VII_lsu_C"/>
</dbReference>
<dbReference type="Pfam" id="PF13742">
    <property type="entry name" value="tRNA_anti_2"/>
    <property type="match status" value="1"/>
</dbReference>
<keyword evidence="4 5" id="KW-0269">Exonuclease</keyword>
<dbReference type="GO" id="GO:0003676">
    <property type="term" value="F:nucleic acid binding"/>
    <property type="evidence" value="ECO:0007669"/>
    <property type="project" value="InterPro"/>
</dbReference>
<dbReference type="EC" id="3.1.11.6" evidence="5"/>
<proteinExistence type="inferred from homology"/>
<dbReference type="PANTHER" id="PTHR30008:SF0">
    <property type="entry name" value="EXODEOXYRIBONUCLEASE 7 LARGE SUBUNIT"/>
    <property type="match status" value="1"/>
</dbReference>
<evidence type="ECO:0000313" key="10">
    <source>
        <dbReference type="Proteomes" id="UP000035661"/>
    </source>
</evidence>
<dbReference type="InterPro" id="IPR003753">
    <property type="entry name" value="Exonuc_VII_L"/>
</dbReference>
<keyword evidence="3 5" id="KW-0378">Hydrolase</keyword>
<dbReference type="HAMAP" id="MF_00378">
    <property type="entry name" value="Exonuc_7_L"/>
    <property type="match status" value="1"/>
</dbReference>
<comment type="function">
    <text evidence="5">Bidirectionally degrades single-stranded DNA into large acid-insoluble oligonucleotides, which are then degraded further into small acid-soluble oligonucleotides.</text>
</comment>
<dbReference type="GO" id="GO:0005737">
    <property type="term" value="C:cytoplasm"/>
    <property type="evidence" value="ECO:0007669"/>
    <property type="project" value="UniProtKB-SubCell"/>
</dbReference>
<evidence type="ECO:0000259" key="7">
    <source>
        <dbReference type="Pfam" id="PF02601"/>
    </source>
</evidence>
<dbReference type="CDD" id="cd04489">
    <property type="entry name" value="ExoVII_LU_OBF"/>
    <property type="match status" value="1"/>
</dbReference>
<evidence type="ECO:0000256" key="4">
    <source>
        <dbReference type="ARBA" id="ARBA00022839"/>
    </source>
</evidence>
<evidence type="ECO:0000256" key="6">
    <source>
        <dbReference type="RuleBase" id="RU004355"/>
    </source>
</evidence>